<dbReference type="EC" id="2.7.11.1" evidence="1"/>
<feature type="compositionally biased region" description="Low complexity" evidence="9">
    <location>
        <begin position="885"/>
        <end position="931"/>
    </location>
</feature>
<comment type="caution">
    <text evidence="11">The sequence shown here is derived from an EMBL/GenBank/DDBJ whole genome shotgun (WGS) entry which is preliminary data.</text>
</comment>
<keyword evidence="12" id="KW-1185">Reference proteome</keyword>
<dbReference type="Proteomes" id="UP001497497">
    <property type="component" value="Unassembled WGS sequence"/>
</dbReference>
<feature type="domain" description="Protein kinase" evidence="10">
    <location>
        <begin position="1113"/>
        <end position="1368"/>
    </location>
</feature>
<feature type="region of interest" description="Disordered" evidence="9">
    <location>
        <begin position="284"/>
        <end position="310"/>
    </location>
</feature>
<evidence type="ECO:0000313" key="12">
    <source>
        <dbReference type="Proteomes" id="UP001497497"/>
    </source>
</evidence>
<evidence type="ECO:0000256" key="2">
    <source>
        <dbReference type="ARBA" id="ARBA00022527"/>
    </source>
</evidence>
<gene>
    <name evidence="11" type="ORF">GSLYS_00007144001</name>
</gene>
<evidence type="ECO:0000259" key="10">
    <source>
        <dbReference type="PROSITE" id="PS50011"/>
    </source>
</evidence>
<sequence>MESEKEKLQRHFGLIPDPTQKLTGEILKFCQRYPHLRKDILNLLLKRLQKPHHGVAEKEAEFSMCNEHNNDKEDSCEQTYTKEPIRSNIKECTNRNGCRDQFQQTVGNDEEEDEEKCEKDLAEKEKCQVDDHQSYQYGEKHEIDSPEKAISELNMLSAGSALQDVCLYSGGMNIFDPLLYSICNNDDEHLGLKTSDKLDSFKAAIYIIYENNICKPSLPGKCQSKNIVEMFTGHDVNTSHNYTATIRLYDSLKPINQPVMVATQTLDLMSSELKLATVTLQAGAEEKPMSQSEALGTDEKNQENFLKSNKKRKMKNKKRFYFKKTESNKKGMIHKMKIGRCCKQAGKIQRKKSRHNRFKAKRDKQKYWILKKIDKSKMWAENARENRRSPQHFGYLFGVWSNNNRNNNSPLPSGPHKVRTHSGVNHSGGGGTGSGRANGGGTSGNSESNGSSSGSQANGGSSGGQTGGNGGPGDDRRRNDQGRSSNSSPSLPNPKLDEKHIAMRETVKRQRGVPPNYSVISTNVVQTGNHMIQAGNPAVQAGNPAVQAGNPAVQAGNPAVQAGNPAAQAGNPAAQAGNPAAQAGNPAAAQAGNPAAQAGNPAAQAGNPAAQAGNPAEPTGADSVQAETIEAMMQGCVQVDYDAVISVQHATLSILQLCDLLGTSTNTIPISSEAVINFNLCLTHALHDLSYSSLLVANDPIFVTISECTACNVLSQILKHLASLTHIQTAHTCDQCSQIFNLILWHATWCISAGRRKARLSRCDLCYKICKSAQWNADMLQTNQWKLLLKVKKYCAKVLGSGAESYESEISPIKQGPEVGIGETDNRFSETEALNLVSSNSSLSFNGNIVTTESSAELQETVPDGPLQSTYYTNTMPPQISLGASSSSSMPGFGSSSTSSIPGFGSSSTSSIPGFGSSSTSSIPGFGSSSTSSIPGFGSLTNMPCPTSASHGDTYVHNKLCRKNSQRRSTSIPQPIAEESGFDEKDSEVPLNGGTKDDFEKFIVGRYSEDPYDTQRTYGEQNRHTSMPLGNVHEPEQFMSLWKYPMGEPGVGAVVFGHPSQLRKVASYWVKKRVECENTGYCPYQHREEGVILAEQKDKFSILRTRYQKNVQWQRLTHLGNGMSGKCHLAMDMKTSFKFCCKKIHLLRYSEEELSLWTEMQHPYIVKLYGAIRHGVKIYIFSEFIDGGDLAACIEEQKRLGRRLSHWSAINYFKQLLQVLAYLQSKDILHEDIKADNILLRQNTKYIAVTDFGTSRKLQDPKELKNKSPVGSPTHWSPEKASMEGHGFPSDLWAAVCVLVHMLSGLPPWLKRYQSAGILNYIIYAQPPPMDDVPQNVQEVVRKLIEKGWVKDPQYRPSPSVLLQDPAFSILNEETPETYYSTLMSHHPVRPGVRPADVNDDHQEHKSMLTTTILTVSPNKTVLYKQHITTSAPQDTQSQQAQPTNDIDENMARQDDHSAGEMIREAQENTENTKQGEDLKSVLQGAMNESVKDPVHPQECKGQPSHEGRQVVDFLSGSGHSGIQNQVAMAQSTERPQLAPRVSELVEPRSIDKLLPDFAELFPDDESENMRSIKSFFVDSYVEGDLKLREKAPLQVYTPEEQITAQYSPEEKQSQQLPILSIFDASIEGSAPANKDDLNDTPTTTGVVTQVSTAACLLTNSIFTLSSDSECASSELFDTVPSVPLDESDKFSQVQNVEDENDLSGACALTIAHTTNLMQRKPINLKLDLNCPPMSRSASPSGNSSLTSGGGDSKRSSAGILTASPPRYSSHQPSPGSGQSTGAIQRQSTHSGSTSSLVQSFLQTSVTEEQKRILLEYSVSTDATLPGINDDDDSVVDTGYNANINVDETQQDDATEDVLSMLRNELDDTTLDGVKLEFYDHSNEKLFEIRVAESPIFLKYIIEIARNKIKQCQYIHFTFCYLNGALLDFFRPISTQQLKVVQLTDPADKCLCGQCPAIF</sequence>
<keyword evidence="6" id="KW-0067">ATP-binding</keyword>
<dbReference type="InterPro" id="IPR011009">
    <property type="entry name" value="Kinase-like_dom_sf"/>
</dbReference>
<feature type="compositionally biased region" description="Polar residues" evidence="9">
    <location>
        <begin position="1736"/>
        <end position="1747"/>
    </location>
</feature>
<evidence type="ECO:0000256" key="4">
    <source>
        <dbReference type="ARBA" id="ARBA00022741"/>
    </source>
</evidence>
<feature type="region of interest" description="Disordered" evidence="9">
    <location>
        <begin position="556"/>
        <end position="621"/>
    </location>
</feature>
<dbReference type="SUPFAM" id="SSF56112">
    <property type="entry name" value="Protein kinase-like (PK-like)"/>
    <property type="match status" value="1"/>
</dbReference>
<evidence type="ECO:0000256" key="5">
    <source>
        <dbReference type="ARBA" id="ARBA00022777"/>
    </source>
</evidence>
<name>A0AAV2HKR6_LYMST</name>
<comment type="catalytic activity">
    <reaction evidence="7">
        <text>L-threonyl-[protein] + ATP = O-phospho-L-threonyl-[protein] + ADP + H(+)</text>
        <dbReference type="Rhea" id="RHEA:46608"/>
        <dbReference type="Rhea" id="RHEA-COMP:11060"/>
        <dbReference type="Rhea" id="RHEA-COMP:11605"/>
        <dbReference type="ChEBI" id="CHEBI:15378"/>
        <dbReference type="ChEBI" id="CHEBI:30013"/>
        <dbReference type="ChEBI" id="CHEBI:30616"/>
        <dbReference type="ChEBI" id="CHEBI:61977"/>
        <dbReference type="ChEBI" id="CHEBI:456216"/>
        <dbReference type="EC" id="2.7.11.1"/>
    </reaction>
</comment>
<dbReference type="PROSITE" id="PS00108">
    <property type="entry name" value="PROTEIN_KINASE_ST"/>
    <property type="match status" value="1"/>
</dbReference>
<dbReference type="InterPro" id="IPR000719">
    <property type="entry name" value="Prot_kinase_dom"/>
</dbReference>
<dbReference type="Gene3D" id="3.30.200.20">
    <property type="entry name" value="Phosphorylase Kinase, domain 1"/>
    <property type="match status" value="1"/>
</dbReference>
<keyword evidence="5" id="KW-0418">Kinase</keyword>
<reference evidence="11 12" key="1">
    <citation type="submission" date="2024-04" db="EMBL/GenBank/DDBJ databases">
        <authorList>
            <consortium name="Genoscope - CEA"/>
            <person name="William W."/>
        </authorList>
    </citation>
    <scope>NUCLEOTIDE SEQUENCE [LARGE SCALE GENOMIC DNA]</scope>
</reference>
<dbReference type="InterPro" id="IPR053235">
    <property type="entry name" value="Ser_Thr_kinase"/>
</dbReference>
<dbReference type="PANTHER" id="PTHR24361">
    <property type="entry name" value="MITOGEN-ACTIVATED KINASE KINASE KINASE"/>
    <property type="match status" value="1"/>
</dbReference>
<feature type="region of interest" description="Disordered" evidence="9">
    <location>
        <begin position="406"/>
        <end position="499"/>
    </location>
</feature>
<organism evidence="11 12">
    <name type="scientific">Lymnaea stagnalis</name>
    <name type="common">Great pond snail</name>
    <name type="synonym">Helix stagnalis</name>
    <dbReference type="NCBI Taxonomy" id="6523"/>
    <lineage>
        <taxon>Eukaryota</taxon>
        <taxon>Metazoa</taxon>
        <taxon>Spiralia</taxon>
        <taxon>Lophotrochozoa</taxon>
        <taxon>Mollusca</taxon>
        <taxon>Gastropoda</taxon>
        <taxon>Heterobranchia</taxon>
        <taxon>Euthyneura</taxon>
        <taxon>Panpulmonata</taxon>
        <taxon>Hygrophila</taxon>
        <taxon>Lymnaeoidea</taxon>
        <taxon>Lymnaeidae</taxon>
        <taxon>Lymnaea</taxon>
    </lineage>
</organism>
<evidence type="ECO:0000256" key="3">
    <source>
        <dbReference type="ARBA" id="ARBA00022679"/>
    </source>
</evidence>
<feature type="compositionally biased region" description="Low complexity" evidence="9">
    <location>
        <begin position="444"/>
        <end position="459"/>
    </location>
</feature>
<dbReference type="Pfam" id="PF00069">
    <property type="entry name" value="Pkinase"/>
    <property type="match status" value="1"/>
</dbReference>
<keyword evidence="3" id="KW-0808">Transferase</keyword>
<feature type="compositionally biased region" description="Polar residues" evidence="9">
    <location>
        <begin position="1781"/>
        <end position="1796"/>
    </location>
</feature>
<dbReference type="SMART" id="SM00220">
    <property type="entry name" value="S_TKc"/>
    <property type="match status" value="1"/>
</dbReference>
<feature type="compositionally biased region" description="Gly residues" evidence="9">
    <location>
        <begin position="426"/>
        <end position="443"/>
    </location>
</feature>
<dbReference type="InterPro" id="IPR008271">
    <property type="entry name" value="Ser/Thr_kinase_AS"/>
</dbReference>
<evidence type="ECO:0000256" key="6">
    <source>
        <dbReference type="ARBA" id="ARBA00022840"/>
    </source>
</evidence>
<evidence type="ECO:0000313" key="11">
    <source>
        <dbReference type="EMBL" id="CAL1533126.1"/>
    </source>
</evidence>
<dbReference type="GO" id="GO:0005524">
    <property type="term" value="F:ATP binding"/>
    <property type="evidence" value="ECO:0007669"/>
    <property type="project" value="UniProtKB-KW"/>
</dbReference>
<feature type="compositionally biased region" description="Gly residues" evidence="9">
    <location>
        <begin position="460"/>
        <end position="472"/>
    </location>
</feature>
<dbReference type="PROSITE" id="PS50011">
    <property type="entry name" value="PROTEIN_KINASE_DOM"/>
    <property type="match status" value="1"/>
</dbReference>
<keyword evidence="4" id="KW-0547">Nucleotide-binding</keyword>
<feature type="compositionally biased region" description="Low complexity" evidence="9">
    <location>
        <begin position="482"/>
        <end position="494"/>
    </location>
</feature>
<feature type="region of interest" description="Disordered" evidence="9">
    <location>
        <begin position="1732"/>
        <end position="1796"/>
    </location>
</feature>
<feature type="compositionally biased region" description="Low complexity" evidence="9">
    <location>
        <begin position="1769"/>
        <end position="1780"/>
    </location>
</feature>
<feature type="region of interest" description="Disordered" evidence="9">
    <location>
        <begin position="1259"/>
        <end position="1281"/>
    </location>
</feature>
<dbReference type="Gene3D" id="1.10.510.10">
    <property type="entry name" value="Transferase(Phosphotransferase) domain 1"/>
    <property type="match status" value="1"/>
</dbReference>
<feature type="region of interest" description="Disordered" evidence="9">
    <location>
        <begin position="882"/>
        <end position="931"/>
    </location>
</feature>
<evidence type="ECO:0000256" key="9">
    <source>
        <dbReference type="SAM" id="MobiDB-lite"/>
    </source>
</evidence>
<evidence type="ECO:0000256" key="7">
    <source>
        <dbReference type="ARBA" id="ARBA00047899"/>
    </source>
</evidence>
<comment type="catalytic activity">
    <reaction evidence="8">
        <text>L-seryl-[protein] + ATP = O-phospho-L-seryl-[protein] + ADP + H(+)</text>
        <dbReference type="Rhea" id="RHEA:17989"/>
        <dbReference type="Rhea" id="RHEA-COMP:9863"/>
        <dbReference type="Rhea" id="RHEA-COMP:11604"/>
        <dbReference type="ChEBI" id="CHEBI:15378"/>
        <dbReference type="ChEBI" id="CHEBI:29999"/>
        <dbReference type="ChEBI" id="CHEBI:30616"/>
        <dbReference type="ChEBI" id="CHEBI:83421"/>
        <dbReference type="ChEBI" id="CHEBI:456216"/>
        <dbReference type="EC" id="2.7.11.1"/>
    </reaction>
</comment>
<feature type="compositionally biased region" description="Low complexity" evidence="9">
    <location>
        <begin position="556"/>
        <end position="616"/>
    </location>
</feature>
<dbReference type="PANTHER" id="PTHR24361:SF433">
    <property type="entry name" value="PROTEIN KINASE DOMAIN-CONTAINING PROTEIN"/>
    <property type="match status" value="1"/>
</dbReference>
<keyword evidence="2" id="KW-0723">Serine/threonine-protein kinase</keyword>
<dbReference type="EMBL" id="CAXITT010000134">
    <property type="protein sequence ID" value="CAL1533126.1"/>
    <property type="molecule type" value="Genomic_DNA"/>
</dbReference>
<proteinExistence type="predicted"/>
<evidence type="ECO:0000256" key="1">
    <source>
        <dbReference type="ARBA" id="ARBA00012513"/>
    </source>
</evidence>
<accession>A0AAV2HKR6</accession>
<protein>
    <recommendedName>
        <fullName evidence="1">non-specific serine/threonine protein kinase</fullName>
        <ecNumber evidence="1">2.7.11.1</ecNumber>
    </recommendedName>
</protein>
<evidence type="ECO:0000256" key="8">
    <source>
        <dbReference type="ARBA" id="ARBA00048679"/>
    </source>
</evidence>
<dbReference type="GO" id="GO:0005737">
    <property type="term" value="C:cytoplasm"/>
    <property type="evidence" value="ECO:0007669"/>
    <property type="project" value="TreeGrafter"/>
</dbReference>
<feature type="region of interest" description="Disordered" evidence="9">
    <location>
        <begin position="961"/>
        <end position="995"/>
    </location>
</feature>
<dbReference type="GO" id="GO:0004674">
    <property type="term" value="F:protein serine/threonine kinase activity"/>
    <property type="evidence" value="ECO:0007669"/>
    <property type="project" value="UniProtKB-KW"/>
</dbReference>